<organism evidence="5 6">
    <name type="scientific">Enteractinococcus coprophilus</name>
    <dbReference type="NCBI Taxonomy" id="1027633"/>
    <lineage>
        <taxon>Bacteria</taxon>
        <taxon>Bacillati</taxon>
        <taxon>Actinomycetota</taxon>
        <taxon>Actinomycetes</taxon>
        <taxon>Micrococcales</taxon>
        <taxon>Micrococcaceae</taxon>
    </lineage>
</organism>
<evidence type="ECO:0000313" key="5">
    <source>
        <dbReference type="EMBL" id="TQL71470.1"/>
    </source>
</evidence>
<dbReference type="InterPro" id="IPR036388">
    <property type="entry name" value="WH-like_DNA-bd_sf"/>
</dbReference>
<dbReference type="Gene3D" id="1.20.120.530">
    <property type="entry name" value="GntR ligand-binding domain-like"/>
    <property type="match status" value="1"/>
</dbReference>
<dbReference type="SUPFAM" id="SSF46785">
    <property type="entry name" value="Winged helix' DNA-binding domain"/>
    <property type="match status" value="1"/>
</dbReference>
<protein>
    <submittedName>
        <fullName evidence="5">GntR family transcriptional regulator</fullName>
    </submittedName>
</protein>
<dbReference type="GO" id="GO:0003677">
    <property type="term" value="F:DNA binding"/>
    <property type="evidence" value="ECO:0007669"/>
    <property type="project" value="UniProtKB-KW"/>
</dbReference>
<dbReference type="InterPro" id="IPR008920">
    <property type="entry name" value="TF_FadR/GntR_C"/>
</dbReference>
<dbReference type="PANTHER" id="PTHR43537">
    <property type="entry name" value="TRANSCRIPTIONAL REGULATOR, GNTR FAMILY"/>
    <property type="match status" value="1"/>
</dbReference>
<dbReference type="CDD" id="cd07377">
    <property type="entry name" value="WHTH_GntR"/>
    <property type="match status" value="1"/>
</dbReference>
<keyword evidence="2" id="KW-0238">DNA-binding</keyword>
<feature type="domain" description="HTH gntR-type" evidence="4">
    <location>
        <begin position="50"/>
        <end position="117"/>
    </location>
</feature>
<name>A0A543AFX8_9MICC</name>
<proteinExistence type="predicted"/>
<evidence type="ECO:0000256" key="1">
    <source>
        <dbReference type="ARBA" id="ARBA00023015"/>
    </source>
</evidence>
<evidence type="ECO:0000256" key="3">
    <source>
        <dbReference type="ARBA" id="ARBA00023163"/>
    </source>
</evidence>
<dbReference type="SMART" id="SM00895">
    <property type="entry name" value="FCD"/>
    <property type="match status" value="1"/>
</dbReference>
<dbReference type="SUPFAM" id="SSF48008">
    <property type="entry name" value="GntR ligand-binding domain-like"/>
    <property type="match status" value="1"/>
</dbReference>
<keyword evidence="6" id="KW-1185">Reference proteome</keyword>
<gene>
    <name evidence="5" type="ORF">FB556_1956</name>
</gene>
<dbReference type="InterPro" id="IPR011711">
    <property type="entry name" value="GntR_C"/>
</dbReference>
<dbReference type="InterPro" id="IPR036390">
    <property type="entry name" value="WH_DNA-bd_sf"/>
</dbReference>
<dbReference type="SMART" id="SM00345">
    <property type="entry name" value="HTH_GNTR"/>
    <property type="match status" value="1"/>
</dbReference>
<dbReference type="Proteomes" id="UP000319746">
    <property type="component" value="Unassembled WGS sequence"/>
</dbReference>
<comment type="caution">
    <text evidence="5">The sequence shown here is derived from an EMBL/GenBank/DDBJ whole genome shotgun (WGS) entry which is preliminary data.</text>
</comment>
<dbReference type="PRINTS" id="PR00035">
    <property type="entry name" value="HTHGNTR"/>
</dbReference>
<dbReference type="GO" id="GO:0003700">
    <property type="term" value="F:DNA-binding transcription factor activity"/>
    <property type="evidence" value="ECO:0007669"/>
    <property type="project" value="InterPro"/>
</dbReference>
<dbReference type="PANTHER" id="PTHR43537:SF5">
    <property type="entry name" value="UXU OPERON TRANSCRIPTIONAL REGULATOR"/>
    <property type="match status" value="1"/>
</dbReference>
<keyword evidence="3" id="KW-0804">Transcription</keyword>
<dbReference type="InterPro" id="IPR000524">
    <property type="entry name" value="Tscrpt_reg_HTH_GntR"/>
</dbReference>
<reference evidence="5 6" key="1">
    <citation type="submission" date="2019-06" db="EMBL/GenBank/DDBJ databases">
        <title>Sequencing the genomes of 1000 actinobacteria strains.</title>
        <authorList>
            <person name="Klenk H.-P."/>
        </authorList>
    </citation>
    <scope>NUCLEOTIDE SEQUENCE [LARGE SCALE GENOMIC DNA]</scope>
    <source>
        <strain evidence="5 6">DSM 24083</strain>
    </source>
</reference>
<evidence type="ECO:0000259" key="4">
    <source>
        <dbReference type="PROSITE" id="PS50949"/>
    </source>
</evidence>
<dbReference type="Pfam" id="PF07729">
    <property type="entry name" value="FCD"/>
    <property type="match status" value="1"/>
</dbReference>
<dbReference type="EMBL" id="VFOU01000003">
    <property type="protein sequence ID" value="TQL71470.1"/>
    <property type="molecule type" value="Genomic_DNA"/>
</dbReference>
<dbReference type="AlphaFoldDB" id="A0A543AFX8"/>
<dbReference type="Pfam" id="PF00392">
    <property type="entry name" value="GntR"/>
    <property type="match status" value="1"/>
</dbReference>
<accession>A0A543AFX8</accession>
<dbReference type="Gene3D" id="1.10.10.10">
    <property type="entry name" value="Winged helix-like DNA-binding domain superfamily/Winged helix DNA-binding domain"/>
    <property type="match status" value="1"/>
</dbReference>
<sequence length="266" mass="29659">MNAQQAPGAGEWEREDDHTEHLSVYRVGRFLHKNRQDWSRLEVYVYTEGMRASERAYQALRRDILNWELPPGSVLAEVELSERLGVSRTPVREAVAKLVADGLAEAQRGRGTVVSDVSLDDLADMFVLRRVLETESAKLAATSDHTEQFGPLARKFRDISHNLQVLEDPGTYYQLITTMDELIDAAAGNSYLSGALSNLRVHLTRVRRMAKDNPQRLAASAVEHARIAEAIANRDPLVASAATIMHLQASLDHILTHAETPKGHHD</sequence>
<evidence type="ECO:0000313" key="6">
    <source>
        <dbReference type="Proteomes" id="UP000319746"/>
    </source>
</evidence>
<dbReference type="PROSITE" id="PS50949">
    <property type="entry name" value="HTH_GNTR"/>
    <property type="match status" value="1"/>
</dbReference>
<keyword evidence="1" id="KW-0805">Transcription regulation</keyword>
<evidence type="ECO:0000256" key="2">
    <source>
        <dbReference type="ARBA" id="ARBA00023125"/>
    </source>
</evidence>